<dbReference type="InterPro" id="IPR036388">
    <property type="entry name" value="WH-like_DNA-bd_sf"/>
</dbReference>
<dbReference type="InterPro" id="IPR012677">
    <property type="entry name" value="Nucleotide-bd_a/b_plait_sf"/>
</dbReference>
<evidence type="ECO:0000313" key="9">
    <source>
        <dbReference type="EMBL" id="KAG9451176.1"/>
    </source>
</evidence>
<dbReference type="PROSITE" id="PS50961">
    <property type="entry name" value="HTH_LA"/>
    <property type="match status" value="1"/>
</dbReference>
<comment type="caution">
    <text evidence="9">The sequence shown here is derived from an EMBL/GenBank/DDBJ whole genome shotgun (WGS) entry which is preliminary data.</text>
</comment>
<evidence type="ECO:0000256" key="5">
    <source>
        <dbReference type="PROSITE-ProRule" id="PRU00332"/>
    </source>
</evidence>
<evidence type="ECO:0000256" key="6">
    <source>
        <dbReference type="SAM" id="MobiDB-lite"/>
    </source>
</evidence>
<sequence>MGEDEGTSGLPPSQDSGDRRSRSPPLPPDEEIALPTLGSEEPAAASSLPDSVSTEPKSVLTDELRDKIIRQVEYYFSDENLPTDKFLLKYVKKNKEGFVPIGLIASFRKMKKLSQDISLIEAAVKTSSQLVISSDGKRVRRLHQLPEKDNKDAMSHTVLVENLPEDHSTENIQHIFGGVGTIKSISIRHPHGAQESTKANNRAEKAVSVKLHALVEYDTVEAVQKAVGTLNNEKNWRSGMRVEPLLKRMGKYGLAPRVQKGAVSTKSVEHPATEDMGSEMQESRSSEHPIEEDEQISRNKRGRRRNQGRKVHQQNGLGHGSATHGHEALSKPPPGPKMPDGTRGFTMGRGRPLLNQN</sequence>
<dbReference type="SUPFAM" id="SSF46785">
    <property type="entry name" value="Winged helix' DNA-binding domain"/>
    <property type="match status" value="1"/>
</dbReference>
<evidence type="ECO:0008006" key="11">
    <source>
        <dbReference type="Google" id="ProtNLM"/>
    </source>
</evidence>
<feature type="domain" description="RRM" evidence="7">
    <location>
        <begin position="156"/>
        <end position="243"/>
    </location>
</feature>
<dbReference type="FunFam" id="1.10.10.10:FF:000158">
    <property type="entry name" value="La ribonucleoprotein domain family member 7"/>
    <property type="match status" value="1"/>
</dbReference>
<dbReference type="EMBL" id="JAINDJ010000004">
    <property type="protein sequence ID" value="KAG9451176.1"/>
    <property type="molecule type" value="Genomic_DNA"/>
</dbReference>
<evidence type="ECO:0000256" key="1">
    <source>
        <dbReference type="ARBA" id="ARBA00002339"/>
    </source>
</evidence>
<feature type="domain" description="HTH La-type RNA-binding" evidence="8">
    <location>
        <begin position="58"/>
        <end position="149"/>
    </location>
</feature>
<organism evidence="9 10">
    <name type="scientific">Aristolochia fimbriata</name>
    <name type="common">White veined hardy Dutchman's pipe vine</name>
    <dbReference type="NCBI Taxonomy" id="158543"/>
    <lineage>
        <taxon>Eukaryota</taxon>
        <taxon>Viridiplantae</taxon>
        <taxon>Streptophyta</taxon>
        <taxon>Embryophyta</taxon>
        <taxon>Tracheophyta</taxon>
        <taxon>Spermatophyta</taxon>
        <taxon>Magnoliopsida</taxon>
        <taxon>Magnoliidae</taxon>
        <taxon>Piperales</taxon>
        <taxon>Aristolochiaceae</taxon>
        <taxon>Aristolochia</taxon>
    </lineage>
</organism>
<dbReference type="GO" id="GO:0006396">
    <property type="term" value="P:RNA processing"/>
    <property type="evidence" value="ECO:0007669"/>
    <property type="project" value="InterPro"/>
</dbReference>
<dbReference type="Gene3D" id="3.30.70.330">
    <property type="match status" value="1"/>
</dbReference>
<dbReference type="InterPro" id="IPR002344">
    <property type="entry name" value="Lupus_La"/>
</dbReference>
<dbReference type="Pfam" id="PF05383">
    <property type="entry name" value="La"/>
    <property type="match status" value="1"/>
</dbReference>
<keyword evidence="10" id="KW-1185">Reference proteome</keyword>
<dbReference type="CDD" id="cd08033">
    <property type="entry name" value="LARP_6"/>
    <property type="match status" value="1"/>
</dbReference>
<feature type="region of interest" description="Disordered" evidence="6">
    <location>
        <begin position="1"/>
        <end position="59"/>
    </location>
</feature>
<keyword evidence="4" id="KW-0539">Nucleus</keyword>
<dbReference type="PANTHER" id="PTHR22792:SF159">
    <property type="entry name" value="LA-RELATED PROTEIN 1B-RELATED"/>
    <property type="match status" value="1"/>
</dbReference>
<dbReference type="InterPro" id="IPR045180">
    <property type="entry name" value="La_dom_prot"/>
</dbReference>
<dbReference type="SMART" id="SM00715">
    <property type="entry name" value="LA"/>
    <property type="match status" value="1"/>
</dbReference>
<dbReference type="PRINTS" id="PR00302">
    <property type="entry name" value="LUPUSLA"/>
</dbReference>
<reference evidence="9 10" key="1">
    <citation type="submission" date="2021-07" db="EMBL/GenBank/DDBJ databases">
        <title>The Aristolochia fimbriata genome: insights into angiosperm evolution, floral development and chemical biosynthesis.</title>
        <authorList>
            <person name="Jiao Y."/>
        </authorList>
    </citation>
    <scope>NUCLEOTIDE SEQUENCE [LARGE SCALE GENOMIC DNA]</scope>
    <source>
        <strain evidence="9">IBCAS-2021</strain>
        <tissue evidence="9">Leaf</tissue>
    </source>
</reference>
<dbReference type="InterPro" id="IPR035979">
    <property type="entry name" value="RBD_domain_sf"/>
</dbReference>
<dbReference type="PANTHER" id="PTHR22792">
    <property type="entry name" value="LUPUS LA PROTEIN-RELATED"/>
    <property type="match status" value="1"/>
</dbReference>
<evidence type="ECO:0000259" key="8">
    <source>
        <dbReference type="PROSITE" id="PS50961"/>
    </source>
</evidence>
<dbReference type="Gene3D" id="1.10.10.10">
    <property type="entry name" value="Winged helix-like DNA-binding domain superfamily/Winged helix DNA-binding domain"/>
    <property type="match status" value="1"/>
</dbReference>
<dbReference type="PROSITE" id="PS50102">
    <property type="entry name" value="RRM"/>
    <property type="match status" value="1"/>
</dbReference>
<protein>
    <recommendedName>
        <fullName evidence="11">La-related protein 6A</fullName>
    </recommendedName>
</protein>
<dbReference type="GO" id="GO:0005634">
    <property type="term" value="C:nucleus"/>
    <property type="evidence" value="ECO:0007669"/>
    <property type="project" value="UniProtKB-SubCell"/>
</dbReference>
<comment type="subcellular location">
    <subcellularLocation>
        <location evidence="2">Nucleus</location>
    </subcellularLocation>
</comment>
<comment type="function">
    <text evidence="1">Transcriptional regulator.</text>
</comment>
<dbReference type="SUPFAM" id="SSF54928">
    <property type="entry name" value="RNA-binding domain, RBD"/>
    <property type="match status" value="1"/>
</dbReference>
<dbReference type="GO" id="GO:0003729">
    <property type="term" value="F:mRNA binding"/>
    <property type="evidence" value="ECO:0007669"/>
    <property type="project" value="TreeGrafter"/>
</dbReference>
<keyword evidence="3 5" id="KW-0694">RNA-binding</keyword>
<evidence type="ECO:0000256" key="2">
    <source>
        <dbReference type="ARBA" id="ARBA00004123"/>
    </source>
</evidence>
<evidence type="ECO:0000259" key="7">
    <source>
        <dbReference type="PROSITE" id="PS50102"/>
    </source>
</evidence>
<feature type="region of interest" description="Disordered" evidence="6">
    <location>
        <begin position="257"/>
        <end position="357"/>
    </location>
</feature>
<dbReference type="AlphaFoldDB" id="A0AAV7ERU0"/>
<dbReference type="InterPro" id="IPR000504">
    <property type="entry name" value="RRM_dom"/>
</dbReference>
<evidence type="ECO:0000256" key="3">
    <source>
        <dbReference type="ARBA" id="ARBA00022884"/>
    </source>
</evidence>
<dbReference type="Proteomes" id="UP000825729">
    <property type="component" value="Unassembled WGS sequence"/>
</dbReference>
<dbReference type="InterPro" id="IPR006630">
    <property type="entry name" value="La_HTH"/>
</dbReference>
<gene>
    <name evidence="9" type="ORF">H6P81_011141</name>
</gene>
<proteinExistence type="predicted"/>
<evidence type="ECO:0000256" key="4">
    <source>
        <dbReference type="ARBA" id="ARBA00023242"/>
    </source>
</evidence>
<dbReference type="InterPro" id="IPR036390">
    <property type="entry name" value="WH_DNA-bd_sf"/>
</dbReference>
<feature type="compositionally biased region" description="Basic residues" evidence="6">
    <location>
        <begin position="298"/>
        <end position="312"/>
    </location>
</feature>
<name>A0AAV7ERU0_ARIFI</name>
<evidence type="ECO:0000313" key="10">
    <source>
        <dbReference type="Proteomes" id="UP000825729"/>
    </source>
</evidence>
<accession>A0AAV7ERU0</accession>
<dbReference type="GO" id="GO:1990904">
    <property type="term" value="C:ribonucleoprotein complex"/>
    <property type="evidence" value="ECO:0007669"/>
    <property type="project" value="InterPro"/>
</dbReference>